<sequence>MNDRHPEAPSEGIGGSSSPRPPRILLRSSWQTANIGDIAHTPGILALLEKWVPDAEVTLWASALGPGPAVRNMLRDRFPELRILNDPPEAEEAAGAIADNDFFLHSSGPRLMGAPELRRWRETGKPYGVYGITFWDSDEATMELLNGAEFVYFRDSVSLNKAVFELGLDAPVVGFTPDAAFATDVLDDEAAAAFLEENGLEEGKFLCCLGRWRYTPWWEMYPRPMTDHDRKVQAYNEHMVDGDHAPLRAAIEEVVRHTDLKVLLCPEDRSQVKVLREQVHAKLPEDVRGRVMLRDTFWLTNEALSVYTRSAGLFSNEMHSPIMAIGRGIPAIVCRWSEQTSKGFMWRDIGLGAWLFDLDYEESRSGIAPAVLKMAQDHEGARAKAAAARDTVQRRHEETMKLLADLLRHRQ</sequence>
<proteinExistence type="predicted"/>
<keyword evidence="4" id="KW-1185">Reference proteome</keyword>
<protein>
    <recommendedName>
        <fullName evidence="2">Polysaccharide pyruvyl transferase domain-containing protein</fullName>
    </recommendedName>
</protein>
<reference evidence="3 4" key="2">
    <citation type="journal article" date="2016" name="Genome Announc.">
        <title>Complete Genome Sequence of Streptomyces ambofaciens DSM 40697, a Paradigm for Genome Plasticity Studies.</title>
        <authorList>
            <person name="Thibessard A."/>
            <person name="Leblond P."/>
        </authorList>
    </citation>
    <scope>NUCLEOTIDE SEQUENCE [LARGE SCALE GENOMIC DNA]</scope>
    <source>
        <strain evidence="3 4">DSM 40697</strain>
    </source>
</reference>
<organism evidence="3 4">
    <name type="scientific">Streptomyces ambofaciens</name>
    <dbReference type="NCBI Taxonomy" id="1889"/>
    <lineage>
        <taxon>Bacteria</taxon>
        <taxon>Bacillati</taxon>
        <taxon>Actinomycetota</taxon>
        <taxon>Actinomycetes</taxon>
        <taxon>Kitasatosporales</taxon>
        <taxon>Streptomycetaceae</taxon>
        <taxon>Streptomyces</taxon>
    </lineage>
</organism>
<evidence type="ECO:0000313" key="4">
    <source>
        <dbReference type="Proteomes" id="UP000076720"/>
    </source>
</evidence>
<accession>A0ABM6B9U9</accession>
<dbReference type="EMBL" id="CP012949">
    <property type="protein sequence ID" value="ANB10615.1"/>
    <property type="molecule type" value="Genomic_DNA"/>
</dbReference>
<dbReference type="RefSeq" id="WP_063484215.1">
    <property type="nucleotide sequence ID" value="NZ_CP012949.1"/>
</dbReference>
<feature type="domain" description="Polysaccharide pyruvyl transferase" evidence="2">
    <location>
        <begin position="69"/>
        <end position="337"/>
    </location>
</feature>
<dbReference type="Proteomes" id="UP000076720">
    <property type="component" value="Chromosome"/>
</dbReference>
<feature type="region of interest" description="Disordered" evidence="1">
    <location>
        <begin position="1"/>
        <end position="23"/>
    </location>
</feature>
<dbReference type="InterPro" id="IPR007345">
    <property type="entry name" value="Polysacch_pyruvyl_Trfase"/>
</dbReference>
<evidence type="ECO:0000259" key="2">
    <source>
        <dbReference type="Pfam" id="PF04230"/>
    </source>
</evidence>
<evidence type="ECO:0000313" key="3">
    <source>
        <dbReference type="EMBL" id="ANB10615.1"/>
    </source>
</evidence>
<evidence type="ECO:0000256" key="1">
    <source>
        <dbReference type="SAM" id="MobiDB-lite"/>
    </source>
</evidence>
<dbReference type="Pfam" id="PF04230">
    <property type="entry name" value="PS_pyruv_trans"/>
    <property type="match status" value="1"/>
</dbReference>
<name>A0ABM6B9U9_STRAM</name>
<reference evidence="4" key="1">
    <citation type="submission" date="2015-10" db="EMBL/GenBank/DDBJ databases">
        <title>Complete genome sequence of Streptomyces ambofaciens DSM 40697.</title>
        <authorList>
            <person name="Thibessard A."/>
            <person name="Leblond P."/>
        </authorList>
    </citation>
    <scope>NUCLEOTIDE SEQUENCE [LARGE SCALE GENOMIC DNA]</scope>
    <source>
        <strain evidence="4">DSM 40697</strain>
    </source>
</reference>
<gene>
    <name evidence="3" type="ORF">SAM40697_6662</name>
</gene>